<dbReference type="Proteomes" id="UP000326396">
    <property type="component" value="Linkage Group LG14"/>
</dbReference>
<dbReference type="OrthoDB" id="414698at2759"/>
<evidence type="ECO:0000313" key="2">
    <source>
        <dbReference type="EMBL" id="KAD5960762.1"/>
    </source>
</evidence>
<dbReference type="InterPro" id="IPR005645">
    <property type="entry name" value="FSH-like_dom"/>
</dbReference>
<name>A0A5N6P7W5_9ASTR</name>
<reference evidence="2 3" key="1">
    <citation type="submission" date="2019-05" db="EMBL/GenBank/DDBJ databases">
        <title>Mikania micrantha, genome provides insights into the molecular mechanism of rapid growth.</title>
        <authorList>
            <person name="Liu B."/>
        </authorList>
    </citation>
    <scope>NUCLEOTIDE SEQUENCE [LARGE SCALE GENOMIC DNA]</scope>
    <source>
        <strain evidence="2">NLD-2019</strain>
        <tissue evidence="2">Leaf</tissue>
    </source>
</reference>
<dbReference type="InterPro" id="IPR029058">
    <property type="entry name" value="AB_hydrolase_fold"/>
</dbReference>
<feature type="domain" description="Serine hydrolase" evidence="1">
    <location>
        <begin position="5"/>
        <end position="55"/>
    </location>
</feature>
<dbReference type="PANTHER" id="PTHR22778:SF53">
    <property type="entry name" value="SERINE HYDROLASE FSH DOMAIN-CONTAINING PROTEIN"/>
    <property type="match status" value="1"/>
</dbReference>
<dbReference type="EMBL" id="SZYD01000006">
    <property type="protein sequence ID" value="KAD5960762.1"/>
    <property type="molecule type" value="Genomic_DNA"/>
</dbReference>
<dbReference type="AlphaFoldDB" id="A0A5N6P7W5"/>
<evidence type="ECO:0000313" key="3">
    <source>
        <dbReference type="Proteomes" id="UP000326396"/>
    </source>
</evidence>
<accession>A0A5N6P7W5</accession>
<comment type="caution">
    <text evidence="2">The sequence shown here is derived from an EMBL/GenBank/DDBJ whole genome shotgun (WGS) entry which is preliminary data.</text>
</comment>
<dbReference type="Pfam" id="PF03959">
    <property type="entry name" value="FSH1"/>
    <property type="match status" value="1"/>
</dbReference>
<keyword evidence="3" id="KW-1185">Reference proteome</keyword>
<dbReference type="Gene3D" id="3.40.50.1820">
    <property type="entry name" value="alpha/beta hydrolase"/>
    <property type="match status" value="1"/>
</dbReference>
<protein>
    <recommendedName>
        <fullName evidence="1">Serine hydrolase domain-containing protein</fullName>
    </recommendedName>
</protein>
<organism evidence="2 3">
    <name type="scientific">Mikania micrantha</name>
    <name type="common">bitter vine</name>
    <dbReference type="NCBI Taxonomy" id="192012"/>
    <lineage>
        <taxon>Eukaryota</taxon>
        <taxon>Viridiplantae</taxon>
        <taxon>Streptophyta</taxon>
        <taxon>Embryophyta</taxon>
        <taxon>Tracheophyta</taxon>
        <taxon>Spermatophyta</taxon>
        <taxon>Magnoliopsida</taxon>
        <taxon>eudicotyledons</taxon>
        <taxon>Gunneridae</taxon>
        <taxon>Pentapetalae</taxon>
        <taxon>asterids</taxon>
        <taxon>campanulids</taxon>
        <taxon>Asterales</taxon>
        <taxon>Asteraceae</taxon>
        <taxon>Asteroideae</taxon>
        <taxon>Heliantheae alliance</taxon>
        <taxon>Eupatorieae</taxon>
        <taxon>Mikania</taxon>
    </lineage>
</organism>
<evidence type="ECO:0000259" key="1">
    <source>
        <dbReference type="Pfam" id="PF03959"/>
    </source>
</evidence>
<sequence length="74" mass="8602">MEIPKKPRFLCLHGHGSNAAKLQEHFNNWPDYVLDKMDLVFINGPFSVDDEDELFEWFTLDKSKAGPPQLAKQR</sequence>
<proteinExistence type="predicted"/>
<gene>
    <name evidence="2" type="ORF">E3N88_12234</name>
</gene>
<dbReference type="PANTHER" id="PTHR22778">
    <property type="entry name" value="OVARIAN CANCER GENE-2 PROTEIN-RELATED"/>
    <property type="match status" value="1"/>
</dbReference>